<name>A0A0D0GX39_9SPHI</name>
<dbReference type="Pfam" id="PF14371">
    <property type="entry name" value="DUF4412"/>
    <property type="match status" value="1"/>
</dbReference>
<dbReference type="OrthoDB" id="1467107at2"/>
<evidence type="ECO:0000259" key="2">
    <source>
        <dbReference type="Pfam" id="PF14371"/>
    </source>
</evidence>
<dbReference type="Proteomes" id="UP000032049">
    <property type="component" value="Unassembled WGS sequence"/>
</dbReference>
<sequence length="223" mass="24258">MLKSIKTSVLAVILISTAVIANAQKKVNEGTLTYGITYDLTAEQQSMASQLPAETKFKFNGNILKIEMQQGPAKITIISDGIQKNGLVLVDVPPIQKQYAVKTTKEETEQTMGKTPVLSDFKATGEKLKIGNYNTEKYTYKDDKGAPFELWATTDIQLPEGIIGEEFKAVKGTPVKFTRVQNGVKAVITIKALAEDKVGPITLDVPAAYELTTMDALRAMGGQ</sequence>
<gene>
    <name evidence="3" type="ORF">TH53_00165</name>
</gene>
<keyword evidence="1" id="KW-0732">Signal</keyword>
<dbReference type="RefSeq" id="WP_041877204.1">
    <property type="nucleotide sequence ID" value="NZ_CP157278.1"/>
</dbReference>
<dbReference type="AlphaFoldDB" id="A0A0D0GX39"/>
<organism evidence="3 4">
    <name type="scientific">Pedobacter lusitanus</name>
    <dbReference type="NCBI Taxonomy" id="1503925"/>
    <lineage>
        <taxon>Bacteria</taxon>
        <taxon>Pseudomonadati</taxon>
        <taxon>Bacteroidota</taxon>
        <taxon>Sphingobacteriia</taxon>
        <taxon>Sphingobacteriales</taxon>
        <taxon>Sphingobacteriaceae</taxon>
        <taxon>Pedobacter</taxon>
    </lineage>
</organism>
<dbReference type="STRING" id="1503925.TH53_00165"/>
<dbReference type="InterPro" id="IPR025524">
    <property type="entry name" value="DUF4412"/>
</dbReference>
<reference evidence="3 4" key="1">
    <citation type="submission" date="2015-01" db="EMBL/GenBank/DDBJ databases">
        <title>Draft genome sequence of Pedobacter sp. NL19 isolated from sludge of an effluent treatment pond in an abandoned uranium mine.</title>
        <authorList>
            <person name="Santos T."/>
            <person name="Caetano T."/>
            <person name="Covas C."/>
            <person name="Cruz A."/>
            <person name="Mendo S."/>
        </authorList>
    </citation>
    <scope>NUCLEOTIDE SEQUENCE [LARGE SCALE GENOMIC DNA]</scope>
    <source>
        <strain evidence="3 4">NL19</strain>
    </source>
</reference>
<protein>
    <recommendedName>
        <fullName evidence="2">DUF4412 domain-containing protein</fullName>
    </recommendedName>
</protein>
<evidence type="ECO:0000313" key="4">
    <source>
        <dbReference type="Proteomes" id="UP000032049"/>
    </source>
</evidence>
<dbReference type="EMBL" id="JXRA01000002">
    <property type="protein sequence ID" value="KIO79016.1"/>
    <property type="molecule type" value="Genomic_DNA"/>
</dbReference>
<evidence type="ECO:0000256" key="1">
    <source>
        <dbReference type="SAM" id="SignalP"/>
    </source>
</evidence>
<accession>A0A0D0GX39</accession>
<feature type="chain" id="PRO_5002222842" description="DUF4412 domain-containing protein" evidence="1">
    <location>
        <begin position="22"/>
        <end position="223"/>
    </location>
</feature>
<keyword evidence="4" id="KW-1185">Reference proteome</keyword>
<comment type="caution">
    <text evidence="3">The sequence shown here is derived from an EMBL/GenBank/DDBJ whole genome shotgun (WGS) entry which is preliminary data.</text>
</comment>
<feature type="domain" description="DUF4412" evidence="2">
    <location>
        <begin position="49"/>
        <end position="156"/>
    </location>
</feature>
<proteinExistence type="predicted"/>
<evidence type="ECO:0000313" key="3">
    <source>
        <dbReference type="EMBL" id="KIO79016.1"/>
    </source>
</evidence>
<feature type="signal peptide" evidence="1">
    <location>
        <begin position="1"/>
        <end position="21"/>
    </location>
</feature>